<evidence type="ECO:0000259" key="7">
    <source>
        <dbReference type="Pfam" id="PF00441"/>
    </source>
</evidence>
<proteinExistence type="inferred from homology"/>
<accession>A0ABT4LKP6</accession>
<protein>
    <submittedName>
        <fullName evidence="10">Acyl-CoA/acyl-ACP dehydrogenase</fullName>
    </submittedName>
</protein>
<dbReference type="SUPFAM" id="SSF56645">
    <property type="entry name" value="Acyl-CoA dehydrogenase NM domain-like"/>
    <property type="match status" value="1"/>
</dbReference>
<dbReference type="PROSITE" id="PS00073">
    <property type="entry name" value="ACYL_COA_DH_2"/>
    <property type="match status" value="1"/>
</dbReference>
<dbReference type="InterPro" id="IPR009075">
    <property type="entry name" value="AcylCo_DH/oxidase_C"/>
</dbReference>
<dbReference type="Gene3D" id="2.40.110.10">
    <property type="entry name" value="Butyryl-CoA Dehydrogenase, subunit A, domain 2"/>
    <property type="match status" value="1"/>
</dbReference>
<evidence type="ECO:0000313" key="10">
    <source>
        <dbReference type="EMBL" id="MCZ4281661.1"/>
    </source>
</evidence>
<organism evidence="10 11">
    <name type="scientific">Kiloniella laminariae</name>
    <dbReference type="NCBI Taxonomy" id="454162"/>
    <lineage>
        <taxon>Bacteria</taxon>
        <taxon>Pseudomonadati</taxon>
        <taxon>Pseudomonadota</taxon>
        <taxon>Alphaproteobacteria</taxon>
        <taxon>Rhodospirillales</taxon>
        <taxon>Kiloniellaceae</taxon>
        <taxon>Kiloniella</taxon>
    </lineage>
</organism>
<name>A0ABT4LKP6_9PROT</name>
<dbReference type="InterPro" id="IPR046373">
    <property type="entry name" value="Acyl-CoA_Oxase/DH_mid-dom_sf"/>
</dbReference>
<feature type="domain" description="Acyl-CoA dehydrogenase/oxidase C-terminal" evidence="7">
    <location>
        <begin position="399"/>
        <end position="548"/>
    </location>
</feature>
<evidence type="ECO:0000256" key="4">
    <source>
        <dbReference type="ARBA" id="ARBA00022827"/>
    </source>
</evidence>
<feature type="domain" description="Acyl-CoA dehydrogenase/oxidase N-terminal" evidence="9">
    <location>
        <begin position="168"/>
        <end position="278"/>
    </location>
</feature>
<reference evidence="10" key="1">
    <citation type="submission" date="2022-12" db="EMBL/GenBank/DDBJ databases">
        <title>Bacterial isolates from different developmental stages of Nematostella vectensis.</title>
        <authorList>
            <person name="Fraune S."/>
        </authorList>
    </citation>
    <scope>NUCLEOTIDE SEQUENCE</scope>
    <source>
        <strain evidence="10">G21630-S1</strain>
    </source>
</reference>
<evidence type="ECO:0000259" key="9">
    <source>
        <dbReference type="Pfam" id="PF02771"/>
    </source>
</evidence>
<evidence type="ECO:0000259" key="8">
    <source>
        <dbReference type="Pfam" id="PF02770"/>
    </source>
</evidence>
<dbReference type="InterPro" id="IPR037069">
    <property type="entry name" value="AcylCoA_DH/ox_N_sf"/>
</dbReference>
<keyword evidence="4 6" id="KW-0274">FAD</keyword>
<gene>
    <name evidence="10" type="ORF">O4H49_12795</name>
</gene>
<comment type="caution">
    <text evidence="10">The sequence shown here is derived from an EMBL/GenBank/DDBJ whole genome shotgun (WGS) entry which is preliminary data.</text>
</comment>
<dbReference type="SUPFAM" id="SSF47203">
    <property type="entry name" value="Acyl-CoA dehydrogenase C-terminal domain-like"/>
    <property type="match status" value="1"/>
</dbReference>
<sequence length="552" mass="60303">MSHDPLLFSRCEKSVAAATVLLEEAKQSVAHLVKQEGRISTELLEEQQFAAHGLAWMATYVAALDTLLDWARKLDEDGGFRQLESLLLKIAFGEYLSQIRGGIAISQVEILRPVDMGLSAEQVAVFESEAVRVLIAEGNTAENRKALSEYLTGSLETGDFGASGLGDETLEMIRGQFHKIADDYQDAAHGWHLRDELIPIEVVEQLAELGIFGLTVPEEYGGLGMGKLAMCVVTEELSRGYIGLGSLGTRSEIAAELIRLGGTEAQKKSWLPRISSGEILPTAVFTEPNTGSDLGSLKTRAVREGDCYRVTGNKTWITHAARSDIMTLLARTNPDEPGYKGLSMFIAEKPRGNEENPFPAAGMSGGEIKVLGYRGMKEYELGFDNFEVRGDNLLGGEEGQGFKQLMATFESARIQTAARAVGVAQCAMELGMQYARERIQFGKPLYSFPRVFGKLVWMAVETMIARQLTYAAAREKDSDRRCDIEAGMAKLLGARVAWSNADNALQIHGGNGYAQEYKISRVLCDARILNIFEGAAEIQAQVIARGLLSGRN</sequence>
<evidence type="ECO:0000256" key="3">
    <source>
        <dbReference type="ARBA" id="ARBA00022630"/>
    </source>
</evidence>
<dbReference type="PANTHER" id="PTHR43884">
    <property type="entry name" value="ACYL-COA DEHYDROGENASE"/>
    <property type="match status" value="1"/>
</dbReference>
<dbReference type="InterPro" id="IPR036250">
    <property type="entry name" value="AcylCo_DH-like_C"/>
</dbReference>
<dbReference type="InterPro" id="IPR006089">
    <property type="entry name" value="Acyl-CoA_DH_CS"/>
</dbReference>
<dbReference type="PANTHER" id="PTHR43884:SF25">
    <property type="entry name" value="ACYL-COA DEHYDROGENASE YDBM-RELATED"/>
    <property type="match status" value="1"/>
</dbReference>
<dbReference type="Proteomes" id="UP001069802">
    <property type="component" value="Unassembled WGS sequence"/>
</dbReference>
<keyword evidence="11" id="KW-1185">Reference proteome</keyword>
<dbReference type="Gene3D" id="1.10.540.10">
    <property type="entry name" value="Acyl-CoA dehydrogenase/oxidase, N-terminal domain"/>
    <property type="match status" value="1"/>
</dbReference>
<dbReference type="Gene3D" id="1.20.140.10">
    <property type="entry name" value="Butyryl-CoA Dehydrogenase, subunit A, domain 3"/>
    <property type="match status" value="1"/>
</dbReference>
<dbReference type="InterPro" id="IPR006091">
    <property type="entry name" value="Acyl-CoA_Oxase/DH_mid-dom"/>
</dbReference>
<comment type="cofactor">
    <cofactor evidence="1 6">
        <name>FAD</name>
        <dbReference type="ChEBI" id="CHEBI:57692"/>
    </cofactor>
</comment>
<evidence type="ECO:0000256" key="1">
    <source>
        <dbReference type="ARBA" id="ARBA00001974"/>
    </source>
</evidence>
<comment type="similarity">
    <text evidence="2 6">Belongs to the acyl-CoA dehydrogenase family.</text>
</comment>
<evidence type="ECO:0000256" key="5">
    <source>
        <dbReference type="ARBA" id="ARBA00023002"/>
    </source>
</evidence>
<keyword evidence="5 6" id="KW-0560">Oxidoreductase</keyword>
<keyword evidence="3 6" id="KW-0285">Flavoprotein</keyword>
<dbReference type="Pfam" id="PF00441">
    <property type="entry name" value="Acyl-CoA_dh_1"/>
    <property type="match status" value="1"/>
</dbReference>
<evidence type="ECO:0000313" key="11">
    <source>
        <dbReference type="Proteomes" id="UP001069802"/>
    </source>
</evidence>
<dbReference type="RefSeq" id="WP_269423824.1">
    <property type="nucleotide sequence ID" value="NZ_JAPWGY010000004.1"/>
</dbReference>
<evidence type="ECO:0000256" key="2">
    <source>
        <dbReference type="ARBA" id="ARBA00009347"/>
    </source>
</evidence>
<dbReference type="Pfam" id="PF02770">
    <property type="entry name" value="Acyl-CoA_dh_M"/>
    <property type="match status" value="1"/>
</dbReference>
<evidence type="ECO:0000256" key="6">
    <source>
        <dbReference type="RuleBase" id="RU362125"/>
    </source>
</evidence>
<dbReference type="EMBL" id="JAPWGY010000004">
    <property type="protein sequence ID" value="MCZ4281661.1"/>
    <property type="molecule type" value="Genomic_DNA"/>
</dbReference>
<dbReference type="InterPro" id="IPR009100">
    <property type="entry name" value="AcylCoA_DH/oxidase_NM_dom_sf"/>
</dbReference>
<feature type="domain" description="Acyl-CoA oxidase/dehydrogenase middle" evidence="8">
    <location>
        <begin position="284"/>
        <end position="385"/>
    </location>
</feature>
<dbReference type="InterPro" id="IPR013786">
    <property type="entry name" value="AcylCoA_DH/ox_N"/>
</dbReference>
<dbReference type="Pfam" id="PF02771">
    <property type="entry name" value="Acyl-CoA_dh_N"/>
    <property type="match status" value="1"/>
</dbReference>